<evidence type="ECO:0000313" key="2">
    <source>
        <dbReference type="EMBL" id="GBP13322.1"/>
    </source>
</evidence>
<protein>
    <submittedName>
        <fullName evidence="2">Uncharacterized protein</fullName>
    </submittedName>
</protein>
<evidence type="ECO:0000256" key="1">
    <source>
        <dbReference type="SAM" id="MobiDB-lite"/>
    </source>
</evidence>
<accession>A0A4C1TFR7</accession>
<keyword evidence="3" id="KW-1185">Reference proteome</keyword>
<organism evidence="2 3">
    <name type="scientific">Eumeta variegata</name>
    <name type="common">Bagworm moth</name>
    <name type="synonym">Eumeta japonica</name>
    <dbReference type="NCBI Taxonomy" id="151549"/>
    <lineage>
        <taxon>Eukaryota</taxon>
        <taxon>Metazoa</taxon>
        <taxon>Ecdysozoa</taxon>
        <taxon>Arthropoda</taxon>
        <taxon>Hexapoda</taxon>
        <taxon>Insecta</taxon>
        <taxon>Pterygota</taxon>
        <taxon>Neoptera</taxon>
        <taxon>Endopterygota</taxon>
        <taxon>Lepidoptera</taxon>
        <taxon>Glossata</taxon>
        <taxon>Ditrysia</taxon>
        <taxon>Tineoidea</taxon>
        <taxon>Psychidae</taxon>
        <taxon>Oiketicinae</taxon>
        <taxon>Eumeta</taxon>
    </lineage>
</organism>
<proteinExistence type="predicted"/>
<dbReference type="AlphaFoldDB" id="A0A4C1TFR7"/>
<sequence>MSYSAGRLSTKWPSTVGTNIALSDSDNAEYLSFTLLLVMSARRRRSKHEARQTLTRKNARSDITNVRKPMTCRPTGYRTANGKPSRGLALHTTHAPPRATSGGPRRAGLER</sequence>
<gene>
    <name evidence="2" type="ORF">EVAR_8236_1</name>
</gene>
<name>A0A4C1TFR7_EUMVA</name>
<feature type="region of interest" description="Disordered" evidence="1">
    <location>
        <begin position="68"/>
        <end position="111"/>
    </location>
</feature>
<evidence type="ECO:0000313" key="3">
    <source>
        <dbReference type="Proteomes" id="UP000299102"/>
    </source>
</evidence>
<dbReference type="Proteomes" id="UP000299102">
    <property type="component" value="Unassembled WGS sequence"/>
</dbReference>
<reference evidence="2 3" key="1">
    <citation type="journal article" date="2019" name="Commun. Biol.">
        <title>The bagworm genome reveals a unique fibroin gene that provides high tensile strength.</title>
        <authorList>
            <person name="Kono N."/>
            <person name="Nakamura H."/>
            <person name="Ohtoshi R."/>
            <person name="Tomita M."/>
            <person name="Numata K."/>
            <person name="Arakawa K."/>
        </authorList>
    </citation>
    <scope>NUCLEOTIDE SEQUENCE [LARGE SCALE GENOMIC DNA]</scope>
</reference>
<dbReference type="EMBL" id="BGZK01000056">
    <property type="protein sequence ID" value="GBP13322.1"/>
    <property type="molecule type" value="Genomic_DNA"/>
</dbReference>
<comment type="caution">
    <text evidence="2">The sequence shown here is derived from an EMBL/GenBank/DDBJ whole genome shotgun (WGS) entry which is preliminary data.</text>
</comment>